<dbReference type="STRING" id="1314782.A0A165SVD3"/>
<accession>A0A165SVD3</accession>
<reference evidence="1 2" key="1">
    <citation type="journal article" date="2016" name="Mol. Biol. Evol.">
        <title>Comparative Genomics of Early-Diverging Mushroom-Forming Fungi Provides Insights into the Origins of Lignocellulose Decay Capabilities.</title>
        <authorList>
            <person name="Nagy L.G."/>
            <person name="Riley R."/>
            <person name="Tritt A."/>
            <person name="Adam C."/>
            <person name="Daum C."/>
            <person name="Floudas D."/>
            <person name="Sun H."/>
            <person name="Yadav J.S."/>
            <person name="Pangilinan J."/>
            <person name="Larsson K.H."/>
            <person name="Matsuura K."/>
            <person name="Barry K."/>
            <person name="Labutti K."/>
            <person name="Kuo R."/>
            <person name="Ohm R.A."/>
            <person name="Bhattacharya S.S."/>
            <person name="Shirouzu T."/>
            <person name="Yoshinaga Y."/>
            <person name="Martin F.M."/>
            <person name="Grigoriev I.V."/>
            <person name="Hibbett D.S."/>
        </authorList>
    </citation>
    <scope>NUCLEOTIDE SEQUENCE [LARGE SCALE GENOMIC DNA]</scope>
    <source>
        <strain evidence="1 2">HHB14362 ss-1</strain>
    </source>
</reference>
<name>A0A165SVD3_9AGAM</name>
<protein>
    <submittedName>
        <fullName evidence="1">Uncharacterized protein</fullName>
    </submittedName>
</protein>
<dbReference type="EMBL" id="KV425570">
    <property type="protein sequence ID" value="KZT25734.1"/>
    <property type="molecule type" value="Genomic_DNA"/>
</dbReference>
<dbReference type="InParanoid" id="A0A165SVD3"/>
<keyword evidence="2" id="KW-1185">Reference proteome</keyword>
<gene>
    <name evidence="1" type="ORF">NEOLEDRAFT_336801</name>
</gene>
<dbReference type="AlphaFoldDB" id="A0A165SVD3"/>
<evidence type="ECO:0000313" key="1">
    <source>
        <dbReference type="EMBL" id="KZT25734.1"/>
    </source>
</evidence>
<dbReference type="Proteomes" id="UP000076761">
    <property type="component" value="Unassembled WGS sequence"/>
</dbReference>
<sequence>MKQQKPDPSDARLRPPCDGDERLVFQRNDLVSIRTQCIGGDNYILSSPTIRVPDVIGFTLRDALFTTEEDTRLKASKTADRLKVWKDHAFNAALEIPEQATTFTMNYKKFLLGMLLTA</sequence>
<organism evidence="1 2">
    <name type="scientific">Neolentinus lepideus HHB14362 ss-1</name>
    <dbReference type="NCBI Taxonomy" id="1314782"/>
    <lineage>
        <taxon>Eukaryota</taxon>
        <taxon>Fungi</taxon>
        <taxon>Dikarya</taxon>
        <taxon>Basidiomycota</taxon>
        <taxon>Agaricomycotina</taxon>
        <taxon>Agaricomycetes</taxon>
        <taxon>Gloeophyllales</taxon>
        <taxon>Gloeophyllaceae</taxon>
        <taxon>Neolentinus</taxon>
    </lineage>
</organism>
<evidence type="ECO:0000313" key="2">
    <source>
        <dbReference type="Proteomes" id="UP000076761"/>
    </source>
</evidence>
<proteinExistence type="predicted"/>